<keyword evidence="4" id="KW-1185">Reference proteome</keyword>
<keyword evidence="2" id="KW-1133">Transmembrane helix</keyword>
<keyword evidence="2" id="KW-0812">Transmembrane</keyword>
<evidence type="ECO:0000256" key="1">
    <source>
        <dbReference type="SAM" id="Coils"/>
    </source>
</evidence>
<dbReference type="KEGG" id="pars:DRW48_10595"/>
<reference evidence="4" key="1">
    <citation type="submission" date="2018-07" db="EMBL/GenBank/DDBJ databases">
        <title>Genome sequencing of Paracoccus sp. SC2-6.</title>
        <authorList>
            <person name="Heo J."/>
            <person name="Kim S.-J."/>
            <person name="Kwon S.-W."/>
        </authorList>
    </citation>
    <scope>NUCLEOTIDE SEQUENCE [LARGE SCALE GENOMIC DNA]</scope>
    <source>
        <strain evidence="4">SC2-6</strain>
    </source>
</reference>
<evidence type="ECO:0000313" key="3">
    <source>
        <dbReference type="EMBL" id="AXC50083.1"/>
    </source>
</evidence>
<proteinExistence type="predicted"/>
<evidence type="ECO:0000256" key="2">
    <source>
        <dbReference type="SAM" id="Phobius"/>
    </source>
</evidence>
<keyword evidence="2" id="KW-0472">Membrane</keyword>
<name>A0A344PL28_9RHOB</name>
<organism evidence="3 4">
    <name type="scientific">Paracoccus suum</name>
    <dbReference type="NCBI Taxonomy" id="2259340"/>
    <lineage>
        <taxon>Bacteria</taxon>
        <taxon>Pseudomonadati</taxon>
        <taxon>Pseudomonadota</taxon>
        <taxon>Alphaproteobacteria</taxon>
        <taxon>Rhodobacterales</taxon>
        <taxon>Paracoccaceae</taxon>
        <taxon>Paracoccus</taxon>
    </lineage>
</organism>
<dbReference type="RefSeq" id="WP_114076402.1">
    <property type="nucleotide sequence ID" value="NZ_CP030918.1"/>
</dbReference>
<dbReference type="EMBL" id="CP030918">
    <property type="protein sequence ID" value="AXC50083.1"/>
    <property type="molecule type" value="Genomic_DNA"/>
</dbReference>
<dbReference type="AlphaFoldDB" id="A0A344PL28"/>
<sequence length="114" mass="12688">MDKEHLQAIGTIVGALGAAVLAGFAAVRQAMKPAAPPPERPPTVNETKAALETLRDRIDHGHSIAEEDRRDMSRQLDRLERLMQRADDRLERIEDRMVSDTRLGTAIARLGRPE</sequence>
<gene>
    <name evidence="3" type="ORF">DRW48_10595</name>
</gene>
<feature type="transmembrane region" description="Helical" evidence="2">
    <location>
        <begin position="6"/>
        <end position="27"/>
    </location>
</feature>
<accession>A0A344PL28</accession>
<evidence type="ECO:0000313" key="4">
    <source>
        <dbReference type="Proteomes" id="UP000252023"/>
    </source>
</evidence>
<protein>
    <submittedName>
        <fullName evidence="3">Uncharacterized protein</fullName>
    </submittedName>
</protein>
<dbReference type="Proteomes" id="UP000252023">
    <property type="component" value="Chromosome"/>
</dbReference>
<keyword evidence="1" id="KW-0175">Coiled coil</keyword>
<feature type="coiled-coil region" evidence="1">
    <location>
        <begin position="62"/>
        <end position="96"/>
    </location>
</feature>